<proteinExistence type="predicted"/>
<dbReference type="CDD" id="cd03181">
    <property type="entry name" value="GST_C_EF1Bgamma_like"/>
    <property type="match status" value="1"/>
</dbReference>
<dbReference type="SUPFAM" id="SSF52833">
    <property type="entry name" value="Thioredoxin-like"/>
    <property type="match status" value="1"/>
</dbReference>
<dbReference type="PROSITE" id="PS50405">
    <property type="entry name" value="GST_CTER"/>
    <property type="match status" value="1"/>
</dbReference>
<dbReference type="InterPro" id="IPR036282">
    <property type="entry name" value="Glutathione-S-Trfase_C_sf"/>
</dbReference>
<dbReference type="GO" id="GO:0006414">
    <property type="term" value="P:translational elongation"/>
    <property type="evidence" value="ECO:0007669"/>
    <property type="project" value="TreeGrafter"/>
</dbReference>
<evidence type="ECO:0000313" key="5">
    <source>
        <dbReference type="Proteomes" id="UP000095751"/>
    </source>
</evidence>
<keyword evidence="1" id="KW-0472">Membrane</keyword>
<evidence type="ECO:0000313" key="4">
    <source>
        <dbReference type="EMBL" id="OEU22236.1"/>
    </source>
</evidence>
<dbReference type="Gene3D" id="3.40.30.10">
    <property type="entry name" value="Glutaredoxin"/>
    <property type="match status" value="1"/>
</dbReference>
<dbReference type="InParanoid" id="A0A1E7FVR5"/>
<feature type="transmembrane region" description="Helical" evidence="1">
    <location>
        <begin position="169"/>
        <end position="188"/>
    </location>
</feature>
<gene>
    <name evidence="4" type="ORF">FRACYDRAFT_232390</name>
</gene>
<organism evidence="4 5">
    <name type="scientific">Fragilariopsis cylindrus CCMP1102</name>
    <dbReference type="NCBI Taxonomy" id="635003"/>
    <lineage>
        <taxon>Eukaryota</taxon>
        <taxon>Sar</taxon>
        <taxon>Stramenopiles</taxon>
        <taxon>Ochrophyta</taxon>
        <taxon>Bacillariophyta</taxon>
        <taxon>Bacillariophyceae</taxon>
        <taxon>Bacillariophycidae</taxon>
        <taxon>Bacillariales</taxon>
        <taxon>Bacillariaceae</taxon>
        <taxon>Fragilariopsis</taxon>
    </lineage>
</organism>
<evidence type="ECO:0000259" key="2">
    <source>
        <dbReference type="PROSITE" id="PS50404"/>
    </source>
</evidence>
<dbReference type="GO" id="GO:0005634">
    <property type="term" value="C:nucleus"/>
    <property type="evidence" value="ECO:0007669"/>
    <property type="project" value="TreeGrafter"/>
</dbReference>
<evidence type="ECO:0000259" key="3">
    <source>
        <dbReference type="PROSITE" id="PS50405"/>
    </source>
</evidence>
<dbReference type="InterPro" id="IPR004045">
    <property type="entry name" value="Glutathione_S-Trfase_N"/>
</dbReference>
<dbReference type="InterPro" id="IPR036249">
    <property type="entry name" value="Thioredoxin-like_sf"/>
</dbReference>
<sequence>MAVPSSYKLYSPSGSFLAFAPLIVAEFAGIPVTVETNGIEQSIALKSPMGKAPILETQQGEIIYSSRVISRFIAGLRRDTILLGNSSLRQTAAIEDWMNWAQQEIELPATILYYFVSGFLPLNEEADAKAKEDMKSALEVLELHLQKGDSKDDVRTYLVNSKHITLADIFLVAILIYPFTLVFDEVYLKQYKNTYRWFMNCVEEPEFIAVLGRIRLCKK</sequence>
<accession>A0A1E7FVR5</accession>
<feature type="domain" description="GST N-terminal" evidence="2">
    <location>
        <begin position="5"/>
        <end position="81"/>
    </location>
</feature>
<dbReference type="Pfam" id="PF00043">
    <property type="entry name" value="GST_C"/>
    <property type="match status" value="1"/>
</dbReference>
<dbReference type="GO" id="GO:0005737">
    <property type="term" value="C:cytoplasm"/>
    <property type="evidence" value="ECO:0007669"/>
    <property type="project" value="TreeGrafter"/>
</dbReference>
<dbReference type="OrthoDB" id="249703at2759"/>
<dbReference type="CDD" id="cd00570">
    <property type="entry name" value="GST_N_family"/>
    <property type="match status" value="1"/>
</dbReference>
<keyword evidence="4" id="KW-0808">Transferase</keyword>
<dbReference type="InterPro" id="IPR004046">
    <property type="entry name" value="GST_C"/>
</dbReference>
<dbReference type="PANTHER" id="PTHR43986">
    <property type="entry name" value="ELONGATION FACTOR 1-GAMMA"/>
    <property type="match status" value="1"/>
</dbReference>
<dbReference type="PROSITE" id="PS50404">
    <property type="entry name" value="GST_NTER"/>
    <property type="match status" value="1"/>
</dbReference>
<name>A0A1E7FVR5_9STRA</name>
<dbReference type="InterPro" id="IPR010987">
    <property type="entry name" value="Glutathione-S-Trfase_C-like"/>
</dbReference>
<dbReference type="EMBL" id="KV784353">
    <property type="protein sequence ID" value="OEU22236.1"/>
    <property type="molecule type" value="Genomic_DNA"/>
</dbReference>
<dbReference type="AlphaFoldDB" id="A0A1E7FVR5"/>
<dbReference type="GO" id="GO:0016740">
    <property type="term" value="F:transferase activity"/>
    <property type="evidence" value="ECO:0007669"/>
    <property type="project" value="UniProtKB-KW"/>
</dbReference>
<evidence type="ECO:0000256" key="1">
    <source>
        <dbReference type="SAM" id="Phobius"/>
    </source>
</evidence>
<feature type="domain" description="GST C-terminal" evidence="3">
    <location>
        <begin position="87"/>
        <end position="219"/>
    </location>
</feature>
<keyword evidence="1" id="KW-1133">Transmembrane helix</keyword>
<dbReference type="InterPro" id="IPR050802">
    <property type="entry name" value="EF-GSTs"/>
</dbReference>
<dbReference type="Proteomes" id="UP000095751">
    <property type="component" value="Unassembled WGS sequence"/>
</dbReference>
<protein>
    <submittedName>
        <fullName evidence="4">Glutathione S-transferase</fullName>
    </submittedName>
</protein>
<reference evidence="4 5" key="1">
    <citation type="submission" date="2016-09" db="EMBL/GenBank/DDBJ databases">
        <title>Extensive genetic diversity and differential bi-allelic expression allows diatom success in the polar Southern Ocean.</title>
        <authorList>
            <consortium name="DOE Joint Genome Institute"/>
            <person name="Mock T."/>
            <person name="Otillar R.P."/>
            <person name="Strauss J."/>
            <person name="Dupont C."/>
            <person name="Frickenhaus S."/>
            <person name="Maumus F."/>
            <person name="Mcmullan M."/>
            <person name="Sanges R."/>
            <person name="Schmutz J."/>
            <person name="Toseland A."/>
            <person name="Valas R."/>
            <person name="Veluchamy A."/>
            <person name="Ward B.J."/>
            <person name="Allen A."/>
            <person name="Barry K."/>
            <person name="Falciatore A."/>
            <person name="Ferrante M."/>
            <person name="Fortunato A.E."/>
            <person name="Gloeckner G."/>
            <person name="Gruber A."/>
            <person name="Hipkin R."/>
            <person name="Janech M."/>
            <person name="Kroth P."/>
            <person name="Leese F."/>
            <person name="Lindquist E."/>
            <person name="Lyon B.R."/>
            <person name="Martin J."/>
            <person name="Mayer C."/>
            <person name="Parker M."/>
            <person name="Quesneville H."/>
            <person name="Raymond J."/>
            <person name="Uhlig C."/>
            <person name="Valentin K.U."/>
            <person name="Worden A.Z."/>
            <person name="Armbrust E.V."/>
            <person name="Bowler C."/>
            <person name="Green B."/>
            <person name="Moulton V."/>
            <person name="Van Oosterhout C."/>
            <person name="Grigoriev I."/>
        </authorList>
    </citation>
    <scope>NUCLEOTIDE SEQUENCE [LARGE SCALE GENOMIC DNA]</scope>
    <source>
        <strain evidence="4 5">CCMP1102</strain>
    </source>
</reference>
<dbReference type="SUPFAM" id="SSF47616">
    <property type="entry name" value="GST C-terminal domain-like"/>
    <property type="match status" value="1"/>
</dbReference>
<dbReference type="KEGG" id="fcy:FRACYDRAFT_232390"/>
<keyword evidence="1" id="KW-0812">Transmembrane</keyword>
<dbReference type="Gene3D" id="1.20.1050.10">
    <property type="match status" value="1"/>
</dbReference>
<dbReference type="PANTHER" id="PTHR43986:SF1">
    <property type="entry name" value="ELONGATION FACTOR 1-GAMMA"/>
    <property type="match status" value="1"/>
</dbReference>
<keyword evidence="5" id="KW-1185">Reference proteome</keyword>